<dbReference type="SUPFAM" id="SSF53335">
    <property type="entry name" value="S-adenosyl-L-methionine-dependent methyltransferases"/>
    <property type="match status" value="1"/>
</dbReference>
<dbReference type="InterPro" id="IPR056262">
    <property type="entry name" value="NpmA"/>
</dbReference>
<accession>A0A853AHG2</accession>
<keyword evidence="1" id="KW-0808">Transferase</keyword>
<dbReference type="GO" id="GO:0008168">
    <property type="term" value="F:methyltransferase activity"/>
    <property type="evidence" value="ECO:0007669"/>
    <property type="project" value="UniProtKB-KW"/>
</dbReference>
<gene>
    <name evidence="1" type="ORF">HNR68_002205</name>
</gene>
<dbReference type="RefSeq" id="WP_179720155.1">
    <property type="nucleotide sequence ID" value="NZ_BAABFH010000001.1"/>
</dbReference>
<dbReference type="EC" id="2.1.1.180" evidence="1"/>
<keyword evidence="2" id="KW-1185">Reference proteome</keyword>
<reference evidence="1 2" key="1">
    <citation type="submission" date="2020-07" db="EMBL/GenBank/DDBJ databases">
        <title>Sequencing the genomes of 1000 actinobacteria strains.</title>
        <authorList>
            <person name="Klenk H.-P."/>
        </authorList>
    </citation>
    <scope>NUCLEOTIDE SEQUENCE [LARGE SCALE GENOMIC DNA]</scope>
    <source>
        <strain evidence="1 2">DSM 44065</strain>
    </source>
</reference>
<dbReference type="EMBL" id="JACCFJ010000001">
    <property type="protein sequence ID" value="NYI83575.1"/>
    <property type="molecule type" value="Genomic_DNA"/>
</dbReference>
<dbReference type="Gene3D" id="3.40.50.150">
    <property type="entry name" value="Vaccinia Virus protein VP39"/>
    <property type="match status" value="1"/>
</dbReference>
<dbReference type="AlphaFoldDB" id="A0A853AHG2"/>
<dbReference type="InterPro" id="IPR029063">
    <property type="entry name" value="SAM-dependent_MTases_sf"/>
</dbReference>
<sequence length="217" mass="23275">MRRVVGKNVVEFAAEEFAAMVERHPGGVVLDVGAGNAKHAYRIARDAQDTLVIALDAAKDNMQKVAGKAAASPKKGGAPNLLCVWAAAEDLPPELHSVTELHCLMPWGSLLRGMLGSDAEMLRGLARRCVPGATFLVTLNLHAWRPPVPEVGEHPEPTPDSAMEQLAPYYADAGWTLEGARYFGAEELEALATSWTRRLGSTRDELDVLGLTGVIGK</sequence>
<comment type="caution">
    <text evidence="1">The sequence shown here is derived from an EMBL/GenBank/DDBJ whole genome shotgun (WGS) entry which is preliminary data.</text>
</comment>
<dbReference type="Pfam" id="PF24675">
    <property type="entry name" value="NpmA"/>
    <property type="match status" value="1"/>
</dbReference>
<name>A0A853AHG2_9PSEU</name>
<proteinExistence type="predicted"/>
<dbReference type="GO" id="GO:0032259">
    <property type="term" value="P:methylation"/>
    <property type="evidence" value="ECO:0007669"/>
    <property type="project" value="UniProtKB-KW"/>
</dbReference>
<keyword evidence="1" id="KW-0489">Methyltransferase</keyword>
<evidence type="ECO:0000313" key="1">
    <source>
        <dbReference type="EMBL" id="NYI83575.1"/>
    </source>
</evidence>
<dbReference type="Proteomes" id="UP000587002">
    <property type="component" value="Unassembled WGS sequence"/>
</dbReference>
<evidence type="ECO:0000313" key="2">
    <source>
        <dbReference type="Proteomes" id="UP000587002"/>
    </source>
</evidence>
<organism evidence="1 2">
    <name type="scientific">Saccharopolyspora hordei</name>
    <dbReference type="NCBI Taxonomy" id="1838"/>
    <lineage>
        <taxon>Bacteria</taxon>
        <taxon>Bacillati</taxon>
        <taxon>Actinomycetota</taxon>
        <taxon>Actinomycetes</taxon>
        <taxon>Pseudonocardiales</taxon>
        <taxon>Pseudonocardiaceae</taxon>
        <taxon>Saccharopolyspora</taxon>
    </lineage>
</organism>
<protein>
    <submittedName>
        <fullName evidence="1">16S rRNA (Adenine(1408)-N(1))-methyltransferase</fullName>
        <ecNumber evidence="1">2.1.1.180</ecNumber>
    </submittedName>
</protein>